<feature type="region of interest" description="Disordered" evidence="10">
    <location>
        <begin position="61"/>
        <end position="112"/>
    </location>
</feature>
<dbReference type="PROSITE" id="PS01361">
    <property type="entry name" value="ZF_DOF_1"/>
    <property type="match status" value="1"/>
</dbReference>
<gene>
    <name evidence="12" type="ORF">JRO89_XSUnG0056500</name>
</gene>
<evidence type="ECO:0000256" key="2">
    <source>
        <dbReference type="ARBA" id="ARBA00022771"/>
    </source>
</evidence>
<keyword evidence="4 9" id="KW-0805">Transcription regulation</keyword>
<evidence type="ECO:0000256" key="6">
    <source>
        <dbReference type="ARBA" id="ARBA00023163"/>
    </source>
</evidence>
<evidence type="ECO:0000256" key="8">
    <source>
        <dbReference type="PROSITE-ProRule" id="PRU00071"/>
    </source>
</evidence>
<dbReference type="PANTHER" id="PTHR31992">
    <property type="entry name" value="DOF ZINC FINGER PROTEIN DOF1.4-RELATED"/>
    <property type="match status" value="1"/>
</dbReference>
<feature type="compositionally biased region" description="Polar residues" evidence="10">
    <location>
        <begin position="89"/>
        <end position="112"/>
    </location>
</feature>
<keyword evidence="1 9" id="KW-0479">Metal-binding</keyword>
<evidence type="ECO:0000256" key="1">
    <source>
        <dbReference type="ARBA" id="ARBA00022723"/>
    </source>
</evidence>
<dbReference type="PROSITE" id="PS50884">
    <property type="entry name" value="ZF_DOF_2"/>
    <property type="match status" value="1"/>
</dbReference>
<evidence type="ECO:0000256" key="5">
    <source>
        <dbReference type="ARBA" id="ARBA00023125"/>
    </source>
</evidence>
<keyword evidence="3 9" id="KW-0862">Zinc</keyword>
<accession>A0ABQ8GZT4</accession>
<proteinExistence type="predicted"/>
<dbReference type="Proteomes" id="UP000827721">
    <property type="component" value="Unassembled WGS sequence"/>
</dbReference>
<dbReference type="InterPro" id="IPR045174">
    <property type="entry name" value="Dof"/>
</dbReference>
<keyword evidence="13" id="KW-1185">Reference proteome</keyword>
<keyword evidence="5 8" id="KW-0238">DNA-binding</keyword>
<dbReference type="InterPro" id="IPR003851">
    <property type="entry name" value="Znf_Dof"/>
</dbReference>
<comment type="subcellular location">
    <subcellularLocation>
        <location evidence="8 9">Nucleus</location>
    </subcellularLocation>
</comment>
<evidence type="ECO:0000313" key="12">
    <source>
        <dbReference type="EMBL" id="KAH7526428.1"/>
    </source>
</evidence>
<dbReference type="Pfam" id="PF02701">
    <property type="entry name" value="Zn_ribbon_Dof"/>
    <property type="match status" value="1"/>
</dbReference>
<keyword evidence="2 8" id="KW-0863">Zinc-finger</keyword>
<comment type="function">
    <text evidence="9">Transcription factor that binds specifically to a 5'-AA[AG]G-3' consensus core sequence.</text>
</comment>
<evidence type="ECO:0000256" key="9">
    <source>
        <dbReference type="RuleBase" id="RU369094"/>
    </source>
</evidence>
<feature type="domain" description="Dof-type" evidence="11">
    <location>
        <begin position="17"/>
        <end position="71"/>
    </location>
</feature>
<dbReference type="EMBL" id="JAFEMO010000102">
    <property type="protein sequence ID" value="KAH7526428.1"/>
    <property type="molecule type" value="Genomic_DNA"/>
</dbReference>
<organism evidence="12 13">
    <name type="scientific">Xanthoceras sorbifolium</name>
    <dbReference type="NCBI Taxonomy" id="99658"/>
    <lineage>
        <taxon>Eukaryota</taxon>
        <taxon>Viridiplantae</taxon>
        <taxon>Streptophyta</taxon>
        <taxon>Embryophyta</taxon>
        <taxon>Tracheophyta</taxon>
        <taxon>Spermatophyta</taxon>
        <taxon>Magnoliopsida</taxon>
        <taxon>eudicotyledons</taxon>
        <taxon>Gunneridae</taxon>
        <taxon>Pentapetalae</taxon>
        <taxon>rosids</taxon>
        <taxon>malvids</taxon>
        <taxon>Sapindales</taxon>
        <taxon>Sapindaceae</taxon>
        <taxon>Xanthoceroideae</taxon>
        <taxon>Xanthoceras</taxon>
    </lineage>
</organism>
<dbReference type="PANTHER" id="PTHR31992:SF193">
    <property type="entry name" value="DOF ZINC FINGER PROTEIN DOF3.6"/>
    <property type="match status" value="1"/>
</dbReference>
<sequence>MADRARLAKIPQPETALKCPRCDSANTKFCYFNNYSLSQPRHFCKTCRRYWTRGGALRNVPVGGGCRRNKKNKSTSKSPVSSTHEKLQMGSNNNSNATSSLPSEILPNLSQQNPQLPFMSSLQNLTQYNLGNLGLNFGGIQAQIGASSVGNGQADLGFQIGSNSSMSSTIFPNFFEPSTGVYSFHSDGINDPSSSLVGENQLRSMTSNARVSQQAAPVKMEDNHGLNLARPFLGVSENNNQYWSGNTWTDLSGLNSSSANHLL</sequence>
<evidence type="ECO:0000313" key="13">
    <source>
        <dbReference type="Proteomes" id="UP000827721"/>
    </source>
</evidence>
<evidence type="ECO:0000259" key="11">
    <source>
        <dbReference type="PROSITE" id="PS50884"/>
    </source>
</evidence>
<name>A0ABQ8GZT4_9ROSI</name>
<reference evidence="12 13" key="1">
    <citation type="submission" date="2021-02" db="EMBL/GenBank/DDBJ databases">
        <title>Plant Genome Project.</title>
        <authorList>
            <person name="Zhang R.-G."/>
        </authorList>
    </citation>
    <scope>NUCLEOTIDE SEQUENCE [LARGE SCALE GENOMIC DNA]</scope>
    <source>
        <tissue evidence="12">Leaves</tissue>
    </source>
</reference>
<protein>
    <recommendedName>
        <fullName evidence="9">Dof zinc finger protein</fullName>
    </recommendedName>
</protein>
<comment type="caution">
    <text evidence="12">The sequence shown here is derived from an EMBL/GenBank/DDBJ whole genome shotgun (WGS) entry which is preliminary data.</text>
</comment>
<evidence type="ECO:0000256" key="3">
    <source>
        <dbReference type="ARBA" id="ARBA00022833"/>
    </source>
</evidence>
<keyword evidence="6 9" id="KW-0804">Transcription</keyword>
<evidence type="ECO:0000256" key="10">
    <source>
        <dbReference type="SAM" id="MobiDB-lite"/>
    </source>
</evidence>
<keyword evidence="7 8" id="KW-0539">Nucleus</keyword>
<evidence type="ECO:0000256" key="7">
    <source>
        <dbReference type="ARBA" id="ARBA00023242"/>
    </source>
</evidence>
<evidence type="ECO:0000256" key="4">
    <source>
        <dbReference type="ARBA" id="ARBA00023015"/>
    </source>
</evidence>